<evidence type="ECO:0000256" key="2">
    <source>
        <dbReference type="ARBA" id="ARBA00004906"/>
    </source>
</evidence>
<protein>
    <recommendedName>
        <fullName evidence="4">SPRY domain-containing SOCS box protein 3</fullName>
    </recommendedName>
</protein>
<dbReference type="PROSITE" id="PS50225">
    <property type="entry name" value="SOCS"/>
    <property type="match status" value="1"/>
</dbReference>
<reference evidence="10" key="3">
    <citation type="submission" date="2025-09" db="UniProtKB">
        <authorList>
            <consortium name="Ensembl"/>
        </authorList>
    </citation>
    <scope>IDENTIFICATION</scope>
</reference>
<dbReference type="PANTHER" id="PTHR12245">
    <property type="entry name" value="SPRY DOMAIN CONTAINING SOCS BOX PROTEIN"/>
    <property type="match status" value="1"/>
</dbReference>
<dbReference type="InterPro" id="IPR001870">
    <property type="entry name" value="B30.2/SPRY"/>
</dbReference>
<dbReference type="PROSITE" id="PS50188">
    <property type="entry name" value="B302_SPRY"/>
    <property type="match status" value="1"/>
</dbReference>
<dbReference type="SMART" id="SM00449">
    <property type="entry name" value="SPRY"/>
    <property type="match status" value="1"/>
</dbReference>
<evidence type="ECO:0000256" key="4">
    <source>
        <dbReference type="ARBA" id="ARBA00014684"/>
    </source>
</evidence>
<comment type="subcellular location">
    <subcellularLocation>
        <location evidence="1">Nucleus</location>
    </subcellularLocation>
</comment>
<feature type="region of interest" description="Disordered" evidence="7">
    <location>
        <begin position="337"/>
        <end position="372"/>
    </location>
</feature>
<reference evidence="10 11" key="1">
    <citation type="submission" date="2020-02" db="EMBL/GenBank/DDBJ databases">
        <title>Esox lucius (northern pike) genome, fEsoLuc1, primary haplotype.</title>
        <authorList>
            <person name="Myers G."/>
            <person name="Karagic N."/>
            <person name="Meyer A."/>
            <person name="Pippel M."/>
            <person name="Reichard M."/>
            <person name="Winkler S."/>
            <person name="Tracey A."/>
            <person name="Sims Y."/>
            <person name="Howe K."/>
            <person name="Rhie A."/>
            <person name="Formenti G."/>
            <person name="Durbin R."/>
            <person name="Fedrigo O."/>
            <person name="Jarvis E.D."/>
        </authorList>
    </citation>
    <scope>NUCLEOTIDE SEQUENCE [LARGE SCALE GENOMIC DNA]</scope>
</reference>
<dbReference type="GO" id="GO:0005634">
    <property type="term" value="C:nucleus"/>
    <property type="evidence" value="ECO:0007669"/>
    <property type="project" value="UniProtKB-SubCell"/>
</dbReference>
<evidence type="ECO:0000313" key="10">
    <source>
        <dbReference type="Ensembl" id="ENSELUP00000080346.1"/>
    </source>
</evidence>
<dbReference type="AlphaFoldDB" id="A0AAY5JVR5"/>
<dbReference type="InterPro" id="IPR050672">
    <property type="entry name" value="FBXO45-Fsn/SPSB_families"/>
</dbReference>
<evidence type="ECO:0000256" key="6">
    <source>
        <dbReference type="ARBA" id="ARBA00023242"/>
    </source>
</evidence>
<dbReference type="Proteomes" id="UP000265140">
    <property type="component" value="Chromosome 11"/>
</dbReference>
<dbReference type="PANTHER" id="PTHR12245:SF5">
    <property type="entry name" value="SPRY DOMAIN-CONTAINING SOCS BOX PROTEIN 3"/>
    <property type="match status" value="1"/>
</dbReference>
<dbReference type="Gene3D" id="2.60.120.920">
    <property type="match status" value="1"/>
</dbReference>
<reference evidence="10" key="2">
    <citation type="submission" date="2025-08" db="UniProtKB">
        <authorList>
            <consortium name="Ensembl"/>
        </authorList>
    </citation>
    <scope>IDENTIFICATION</scope>
</reference>
<evidence type="ECO:0000259" key="9">
    <source>
        <dbReference type="PROSITE" id="PS50225"/>
    </source>
</evidence>
<dbReference type="InterPro" id="IPR043136">
    <property type="entry name" value="B30.2/SPRY_sf"/>
</dbReference>
<dbReference type="InterPro" id="IPR001496">
    <property type="entry name" value="SOCS_box"/>
</dbReference>
<organism evidence="10 11">
    <name type="scientific">Esox lucius</name>
    <name type="common">Northern pike</name>
    <dbReference type="NCBI Taxonomy" id="8010"/>
    <lineage>
        <taxon>Eukaryota</taxon>
        <taxon>Metazoa</taxon>
        <taxon>Chordata</taxon>
        <taxon>Craniata</taxon>
        <taxon>Vertebrata</taxon>
        <taxon>Euteleostomi</taxon>
        <taxon>Actinopterygii</taxon>
        <taxon>Neopterygii</taxon>
        <taxon>Teleostei</taxon>
        <taxon>Protacanthopterygii</taxon>
        <taxon>Esociformes</taxon>
        <taxon>Esocidae</taxon>
        <taxon>Esox</taxon>
    </lineage>
</organism>
<evidence type="ECO:0000259" key="8">
    <source>
        <dbReference type="PROSITE" id="PS50188"/>
    </source>
</evidence>
<proteinExistence type="inferred from homology"/>
<keyword evidence="5" id="KW-0833">Ubl conjugation pathway</keyword>
<dbReference type="SUPFAM" id="SSF49899">
    <property type="entry name" value="Concanavalin A-like lectins/glucanases"/>
    <property type="match status" value="1"/>
</dbReference>
<feature type="domain" description="SOCS box" evidence="9">
    <location>
        <begin position="283"/>
        <end position="318"/>
    </location>
</feature>
<dbReference type="FunFam" id="2.60.120.920:FF:000018">
    <property type="entry name" value="SPRY domain-containing SOCS box protein 3 isoform X2"/>
    <property type="match status" value="1"/>
</dbReference>
<dbReference type="GO" id="GO:0043161">
    <property type="term" value="P:proteasome-mediated ubiquitin-dependent protein catabolic process"/>
    <property type="evidence" value="ECO:0007669"/>
    <property type="project" value="TreeGrafter"/>
</dbReference>
<name>A0AAY5JVR5_ESOLU</name>
<dbReference type="InterPro" id="IPR003877">
    <property type="entry name" value="SPRY_dom"/>
</dbReference>
<dbReference type="Ensembl" id="ENSELUT00000103253.1">
    <property type="protein sequence ID" value="ENSELUP00000080346.1"/>
    <property type="gene ID" value="ENSELUG00000009455.3"/>
</dbReference>
<accession>A0AAY5JVR5</accession>
<dbReference type="Pfam" id="PF00622">
    <property type="entry name" value="SPRY"/>
    <property type="match status" value="1"/>
</dbReference>
<comment type="similarity">
    <text evidence="3">Belongs to the SPSB family.</text>
</comment>
<dbReference type="CDD" id="cd12876">
    <property type="entry name" value="SPRY_SOCS3"/>
    <property type="match status" value="1"/>
</dbReference>
<sequence length="382" mass="42479">MHRYPAVTAMSRRSRNSRAWRYVWSGIRRDADARALVLASESQEWGYERLQYSDSDSEPDYPPVVPPVPSAVPVTGESYCACDTQTEPSFNPRLRGFHRVKDCHCGEDDQDFDWVWDDSNRSTATLLSCDNRKVNFHTEYSCGTAAIRGSKELTDGQHFWEIKMTSPVYGTDMMVGIGTCDVNLDKFRHTFCSLLGKDDDSWGLSYTGLLHHKGDKVNFSSRFGQGSIIGVHLDTWHGTLTFFKNRKCIGVAATELQNKHFYPMACSTAAKSSMKVIRSCFAPTSLQYLCCARLRQLLPERPDTLSALPLPPGLRHLLHNKLGWVLSLNNGLLGAKDGEGGASGSDTPPTPPSAGAMSSESDDSEGCMSDPEACQRKRCRWT</sequence>
<feature type="domain" description="B30.2/SPRY" evidence="8">
    <location>
        <begin position="94"/>
        <end position="286"/>
    </location>
</feature>
<evidence type="ECO:0000256" key="5">
    <source>
        <dbReference type="ARBA" id="ARBA00022786"/>
    </source>
</evidence>
<dbReference type="GO" id="GO:0019005">
    <property type="term" value="C:SCF ubiquitin ligase complex"/>
    <property type="evidence" value="ECO:0007669"/>
    <property type="project" value="TreeGrafter"/>
</dbReference>
<evidence type="ECO:0000256" key="3">
    <source>
        <dbReference type="ARBA" id="ARBA00010910"/>
    </source>
</evidence>
<evidence type="ECO:0000256" key="7">
    <source>
        <dbReference type="SAM" id="MobiDB-lite"/>
    </source>
</evidence>
<dbReference type="InterPro" id="IPR013320">
    <property type="entry name" value="ConA-like_dom_sf"/>
</dbReference>
<dbReference type="GO" id="GO:0016567">
    <property type="term" value="P:protein ubiquitination"/>
    <property type="evidence" value="ECO:0007669"/>
    <property type="project" value="UniProtKB-ARBA"/>
</dbReference>
<dbReference type="InterPro" id="IPR035754">
    <property type="entry name" value="SPRY_SPSB3"/>
</dbReference>
<keyword evidence="11" id="KW-1185">Reference proteome</keyword>
<dbReference type="GeneTree" id="ENSGT01030000234629"/>
<evidence type="ECO:0000313" key="11">
    <source>
        <dbReference type="Proteomes" id="UP000265140"/>
    </source>
</evidence>
<keyword evidence="6" id="KW-0539">Nucleus</keyword>
<comment type="pathway">
    <text evidence="2">Protein modification; protein ubiquitination.</text>
</comment>
<evidence type="ECO:0000256" key="1">
    <source>
        <dbReference type="ARBA" id="ARBA00004123"/>
    </source>
</evidence>
<dbReference type="SMART" id="SM00969">
    <property type="entry name" value="SOCS_box"/>
    <property type="match status" value="1"/>
</dbReference>
<dbReference type="CDD" id="cd03587">
    <property type="entry name" value="SOCS"/>
    <property type="match status" value="1"/>
</dbReference>